<sequence length="356" mass="40303">MDMTSIPMVSGLQALQQVLRATTKEPVVKRVDPKASRMASFEWLDGRKARVDLADIKLLPRKSYNPIKRSPLTISGYEVSLPVGKTGTSNLLISLGVQDVSPVHTMPFKNVTNNPSSSGFLWEEGERRHARTHAKKPLGPRSPSPLSTTMAKPAPTVDPLVSLAFTPDHISFLLAQLPSRVRRRAAKDDLRTRLAKTLYHRRLAAEKEDLLIFAEHMAEKMRFFESLAIKFNQPIPDEYAAYMLKADALIAKFQAQTQKQEKEEEEEDLTSDWDDNIAAWAMYHSGAGAFLETQRKWAQAKLKRSIPSGKEYEPIVHPYRRPAHERTWSERWSDMMDLVTGAKPDHGQSRFKVVCS</sequence>
<dbReference type="AlphaFoldDB" id="A0A165Z7X4"/>
<gene>
    <name evidence="2" type="ORF">EXIGLDRAFT_781230</name>
</gene>
<feature type="compositionally biased region" description="Basic residues" evidence="1">
    <location>
        <begin position="129"/>
        <end position="138"/>
    </location>
</feature>
<evidence type="ECO:0000313" key="2">
    <source>
        <dbReference type="EMBL" id="KZV80229.1"/>
    </source>
</evidence>
<dbReference type="InParanoid" id="A0A165Z7X4"/>
<proteinExistence type="predicted"/>
<name>A0A165Z7X4_EXIGL</name>
<dbReference type="Proteomes" id="UP000077266">
    <property type="component" value="Unassembled WGS sequence"/>
</dbReference>
<keyword evidence="3" id="KW-1185">Reference proteome</keyword>
<accession>A0A165Z7X4</accession>
<evidence type="ECO:0000256" key="1">
    <source>
        <dbReference type="SAM" id="MobiDB-lite"/>
    </source>
</evidence>
<dbReference type="EMBL" id="KV426506">
    <property type="protein sequence ID" value="KZV80229.1"/>
    <property type="molecule type" value="Genomic_DNA"/>
</dbReference>
<evidence type="ECO:0000313" key="3">
    <source>
        <dbReference type="Proteomes" id="UP000077266"/>
    </source>
</evidence>
<feature type="region of interest" description="Disordered" evidence="1">
    <location>
        <begin position="129"/>
        <end position="151"/>
    </location>
</feature>
<reference evidence="2 3" key="1">
    <citation type="journal article" date="2016" name="Mol. Biol. Evol.">
        <title>Comparative Genomics of Early-Diverging Mushroom-Forming Fungi Provides Insights into the Origins of Lignocellulose Decay Capabilities.</title>
        <authorList>
            <person name="Nagy L.G."/>
            <person name="Riley R."/>
            <person name="Tritt A."/>
            <person name="Adam C."/>
            <person name="Daum C."/>
            <person name="Floudas D."/>
            <person name="Sun H."/>
            <person name="Yadav J.S."/>
            <person name="Pangilinan J."/>
            <person name="Larsson K.H."/>
            <person name="Matsuura K."/>
            <person name="Barry K."/>
            <person name="Labutti K."/>
            <person name="Kuo R."/>
            <person name="Ohm R.A."/>
            <person name="Bhattacharya S.S."/>
            <person name="Shirouzu T."/>
            <person name="Yoshinaga Y."/>
            <person name="Martin F.M."/>
            <person name="Grigoriev I.V."/>
            <person name="Hibbett D.S."/>
        </authorList>
    </citation>
    <scope>NUCLEOTIDE SEQUENCE [LARGE SCALE GENOMIC DNA]</scope>
    <source>
        <strain evidence="2 3">HHB12029</strain>
    </source>
</reference>
<organism evidence="2 3">
    <name type="scientific">Exidia glandulosa HHB12029</name>
    <dbReference type="NCBI Taxonomy" id="1314781"/>
    <lineage>
        <taxon>Eukaryota</taxon>
        <taxon>Fungi</taxon>
        <taxon>Dikarya</taxon>
        <taxon>Basidiomycota</taxon>
        <taxon>Agaricomycotina</taxon>
        <taxon>Agaricomycetes</taxon>
        <taxon>Auriculariales</taxon>
        <taxon>Exidiaceae</taxon>
        <taxon>Exidia</taxon>
    </lineage>
</organism>
<protein>
    <submittedName>
        <fullName evidence="2">Uncharacterized protein</fullName>
    </submittedName>
</protein>